<dbReference type="OrthoDB" id="937at2759"/>
<evidence type="ECO:0000256" key="1">
    <source>
        <dbReference type="ARBA" id="ARBA00007176"/>
    </source>
</evidence>
<organism evidence="2 3">
    <name type="scientific">Coemansia javaensis</name>
    <dbReference type="NCBI Taxonomy" id="2761396"/>
    <lineage>
        <taxon>Eukaryota</taxon>
        <taxon>Fungi</taxon>
        <taxon>Fungi incertae sedis</taxon>
        <taxon>Zoopagomycota</taxon>
        <taxon>Kickxellomycotina</taxon>
        <taxon>Kickxellomycetes</taxon>
        <taxon>Kickxellales</taxon>
        <taxon>Kickxellaceae</taxon>
        <taxon>Coemansia</taxon>
    </lineage>
</organism>
<dbReference type="InterPro" id="IPR018794">
    <property type="entry name" value="UPF0538"/>
</dbReference>
<dbReference type="AlphaFoldDB" id="A0A9W8LE65"/>
<feature type="non-terminal residue" evidence="2">
    <location>
        <position position="1"/>
    </location>
</feature>
<evidence type="ECO:0000313" key="3">
    <source>
        <dbReference type="Proteomes" id="UP001140217"/>
    </source>
</evidence>
<sequence>MEEQSSIRITVRVIKSFEYRTSRNIVMPVEAARMTVGELKAKCRELISEDPKFKAYRTVAFDTLKIYTQAFGNKTQNLIINLDETGFLNDDSALLCG</sequence>
<dbReference type="Pfam" id="PF10209">
    <property type="entry name" value="DUF2340"/>
    <property type="match status" value="1"/>
</dbReference>
<keyword evidence="3" id="KW-1185">Reference proteome</keyword>
<dbReference type="PANTHER" id="PTHR18444:SF9">
    <property type="entry name" value="UPF0538 PROTEIN C2ORF76"/>
    <property type="match status" value="1"/>
</dbReference>
<dbReference type="PANTHER" id="PTHR18444">
    <property type="entry name" value="UPF0538 FAMILY MEMBER"/>
    <property type="match status" value="1"/>
</dbReference>
<accession>A0A9W8LE65</accession>
<proteinExistence type="inferred from homology"/>
<gene>
    <name evidence="2" type="ORF">H4R18_004878</name>
</gene>
<evidence type="ECO:0000313" key="2">
    <source>
        <dbReference type="EMBL" id="KAJ2777949.1"/>
    </source>
</evidence>
<comment type="similarity">
    <text evidence="1">Belongs to the UPF0538 family.</text>
</comment>
<dbReference type="EMBL" id="JANBUL010000258">
    <property type="protein sequence ID" value="KAJ2777949.1"/>
    <property type="molecule type" value="Genomic_DNA"/>
</dbReference>
<name>A0A9W8LE65_9FUNG</name>
<reference evidence="2" key="1">
    <citation type="submission" date="2022-07" db="EMBL/GenBank/DDBJ databases">
        <title>Phylogenomic reconstructions and comparative analyses of Kickxellomycotina fungi.</title>
        <authorList>
            <person name="Reynolds N.K."/>
            <person name="Stajich J.E."/>
            <person name="Barry K."/>
            <person name="Grigoriev I.V."/>
            <person name="Crous P."/>
            <person name="Smith M.E."/>
        </authorList>
    </citation>
    <scope>NUCLEOTIDE SEQUENCE</scope>
    <source>
        <strain evidence="2">NBRC 105414</strain>
    </source>
</reference>
<comment type="caution">
    <text evidence="2">The sequence shown here is derived from an EMBL/GenBank/DDBJ whole genome shotgun (WGS) entry which is preliminary data.</text>
</comment>
<protein>
    <submittedName>
        <fullName evidence="2">Uncharacterized protein</fullName>
    </submittedName>
</protein>
<dbReference type="Proteomes" id="UP001140217">
    <property type="component" value="Unassembled WGS sequence"/>
</dbReference>